<evidence type="ECO:0000256" key="5">
    <source>
        <dbReference type="ARBA" id="ARBA00023136"/>
    </source>
</evidence>
<dbReference type="PANTHER" id="PTHR30250:SF26">
    <property type="entry name" value="PSMA PROTEIN"/>
    <property type="match status" value="1"/>
</dbReference>
<proteinExistence type="predicted"/>
<name>A0A562K517_SPHWJ</name>
<evidence type="ECO:0000313" key="8">
    <source>
        <dbReference type="Proteomes" id="UP000316624"/>
    </source>
</evidence>
<keyword evidence="5 6" id="KW-0472">Membrane</keyword>
<reference evidence="7 8" key="1">
    <citation type="journal article" date="2015" name="Stand. Genomic Sci.">
        <title>Genomic Encyclopedia of Bacterial and Archaeal Type Strains, Phase III: the genomes of soil and plant-associated and newly described type strains.</title>
        <authorList>
            <person name="Whitman W.B."/>
            <person name="Woyke T."/>
            <person name="Klenk H.P."/>
            <person name="Zhou Y."/>
            <person name="Lilburn T.G."/>
            <person name="Beck B.J."/>
            <person name="De Vos P."/>
            <person name="Vandamme P."/>
            <person name="Eisen J.A."/>
            <person name="Garrity G."/>
            <person name="Hugenholtz P."/>
            <person name="Kyrpides N.C."/>
        </authorList>
    </citation>
    <scope>NUCLEOTIDE SEQUENCE [LARGE SCALE GENOMIC DNA]</scope>
    <source>
        <strain evidence="7 8">CGMCC 1.7748</strain>
    </source>
</reference>
<feature type="transmembrane region" description="Helical" evidence="6">
    <location>
        <begin position="87"/>
        <end position="110"/>
    </location>
</feature>
<keyword evidence="3 6" id="KW-0812">Transmembrane</keyword>
<comment type="caution">
    <text evidence="7">The sequence shown here is derived from an EMBL/GenBank/DDBJ whole genome shotgun (WGS) entry which is preliminary data.</text>
</comment>
<dbReference type="RefSeq" id="WP_145075179.1">
    <property type="nucleotide sequence ID" value="NZ_JACIIY010000019.1"/>
</dbReference>
<evidence type="ECO:0000256" key="6">
    <source>
        <dbReference type="SAM" id="Phobius"/>
    </source>
</evidence>
<feature type="transmembrane region" description="Helical" evidence="6">
    <location>
        <begin position="265"/>
        <end position="286"/>
    </location>
</feature>
<keyword evidence="2" id="KW-1003">Cell membrane</keyword>
<protein>
    <submittedName>
        <fullName evidence="7">O-antigen/teichoic acid export membrane protein</fullName>
    </submittedName>
</protein>
<dbReference type="AlphaFoldDB" id="A0A562K517"/>
<feature type="transmembrane region" description="Helical" evidence="6">
    <location>
        <begin position="7"/>
        <end position="29"/>
    </location>
</feature>
<feature type="transmembrane region" description="Helical" evidence="6">
    <location>
        <begin position="307"/>
        <end position="330"/>
    </location>
</feature>
<comment type="subcellular location">
    <subcellularLocation>
        <location evidence="1">Cell membrane</location>
        <topology evidence="1">Multi-pass membrane protein</topology>
    </subcellularLocation>
</comment>
<dbReference type="PANTHER" id="PTHR30250">
    <property type="entry name" value="PST FAMILY PREDICTED COLANIC ACID TRANSPORTER"/>
    <property type="match status" value="1"/>
</dbReference>
<accession>A0A562K517</accession>
<dbReference type="InterPro" id="IPR002797">
    <property type="entry name" value="Polysacc_synth"/>
</dbReference>
<feature type="transmembrane region" description="Helical" evidence="6">
    <location>
        <begin position="41"/>
        <end position="66"/>
    </location>
</feature>
<gene>
    <name evidence="7" type="ORF">IQ35_03352</name>
</gene>
<sequence>MNRSRRLVSGIIGGALGRSVSLIAPFLVMPIMLRYLGDTHFGIWMTAVSITSMAQFSDLGIGNGLLTRLSAAFGRDDIVSARADISSAYAMLTCVALILSVISGGLLLASNLRPFGISTQPASLAIVASVLVAFFAGIPASIIQRVMYARQQVMLSNLWQIAGASVAVIACWAAVTLKLPPWAAVLAYGLPAALALAGAGLWYFVRNPELRPRLSDVRKDSSRQLLTLGIRFLALGILTSVALNVDNVIIAANAGAHAVTQYSVPAKIGSLLGLVITTIFLPLWAANGEALARGDFDWVRNNSRRMVWIGGGGVAVAAMILTLAGDRIIYLWMGRNFSDQQMILGLLGGLSVVMAIASPANMVLNAIGQIRIQIIAWAIFALITIALKLAFVTEGHLWLVPAISLIMYAIIITPAMWKTAGNALRH</sequence>
<dbReference type="EMBL" id="VLKK01000018">
    <property type="protein sequence ID" value="TWH90528.1"/>
    <property type="molecule type" value="Genomic_DNA"/>
</dbReference>
<feature type="transmembrane region" description="Helical" evidence="6">
    <location>
        <begin position="155"/>
        <end position="175"/>
    </location>
</feature>
<feature type="transmembrane region" description="Helical" evidence="6">
    <location>
        <begin position="181"/>
        <end position="205"/>
    </location>
</feature>
<dbReference type="InterPro" id="IPR050833">
    <property type="entry name" value="Poly_Biosynth_Transport"/>
</dbReference>
<evidence type="ECO:0000256" key="1">
    <source>
        <dbReference type="ARBA" id="ARBA00004651"/>
    </source>
</evidence>
<feature type="transmembrane region" description="Helical" evidence="6">
    <location>
        <begin position="398"/>
        <end position="417"/>
    </location>
</feature>
<feature type="transmembrane region" description="Helical" evidence="6">
    <location>
        <begin position="342"/>
        <end position="367"/>
    </location>
</feature>
<evidence type="ECO:0000256" key="3">
    <source>
        <dbReference type="ARBA" id="ARBA00022692"/>
    </source>
</evidence>
<keyword evidence="4 6" id="KW-1133">Transmembrane helix</keyword>
<dbReference type="GO" id="GO:0005886">
    <property type="term" value="C:plasma membrane"/>
    <property type="evidence" value="ECO:0007669"/>
    <property type="project" value="UniProtKB-SubCell"/>
</dbReference>
<evidence type="ECO:0000256" key="4">
    <source>
        <dbReference type="ARBA" id="ARBA00022989"/>
    </source>
</evidence>
<dbReference type="Pfam" id="PF01943">
    <property type="entry name" value="Polysacc_synt"/>
    <property type="match status" value="1"/>
</dbReference>
<feature type="transmembrane region" description="Helical" evidence="6">
    <location>
        <begin position="374"/>
        <end position="392"/>
    </location>
</feature>
<feature type="transmembrane region" description="Helical" evidence="6">
    <location>
        <begin position="225"/>
        <end position="245"/>
    </location>
</feature>
<keyword evidence="8" id="KW-1185">Reference proteome</keyword>
<dbReference type="Proteomes" id="UP000316624">
    <property type="component" value="Unassembled WGS sequence"/>
</dbReference>
<evidence type="ECO:0000313" key="7">
    <source>
        <dbReference type="EMBL" id="TWH90528.1"/>
    </source>
</evidence>
<organism evidence="7 8">
    <name type="scientific">Sphingobium wenxiniae (strain DSM 21828 / CGMCC 1.7748 / JZ-1)</name>
    <dbReference type="NCBI Taxonomy" id="595605"/>
    <lineage>
        <taxon>Bacteria</taxon>
        <taxon>Pseudomonadati</taxon>
        <taxon>Pseudomonadota</taxon>
        <taxon>Alphaproteobacteria</taxon>
        <taxon>Sphingomonadales</taxon>
        <taxon>Sphingomonadaceae</taxon>
        <taxon>Sphingobium</taxon>
    </lineage>
</organism>
<feature type="transmembrane region" description="Helical" evidence="6">
    <location>
        <begin position="122"/>
        <end position="143"/>
    </location>
</feature>
<evidence type="ECO:0000256" key="2">
    <source>
        <dbReference type="ARBA" id="ARBA00022475"/>
    </source>
</evidence>